<organism evidence="2 3">
    <name type="scientific">Aeoliella straminimaris</name>
    <dbReference type="NCBI Taxonomy" id="2954799"/>
    <lineage>
        <taxon>Bacteria</taxon>
        <taxon>Pseudomonadati</taxon>
        <taxon>Planctomycetota</taxon>
        <taxon>Planctomycetia</taxon>
        <taxon>Pirellulales</taxon>
        <taxon>Lacipirellulaceae</taxon>
        <taxon>Aeoliella</taxon>
    </lineage>
</organism>
<evidence type="ECO:0000313" key="2">
    <source>
        <dbReference type="EMBL" id="MCO6042812.1"/>
    </source>
</evidence>
<feature type="compositionally biased region" description="Basic residues" evidence="1">
    <location>
        <begin position="48"/>
        <end position="58"/>
    </location>
</feature>
<reference evidence="2" key="1">
    <citation type="submission" date="2022-06" db="EMBL/GenBank/DDBJ databases">
        <title>Aeoliella straminimaris, a novel planctomycete from sediments.</title>
        <authorList>
            <person name="Vitorino I.R."/>
            <person name="Lage O.M."/>
        </authorList>
    </citation>
    <scope>NUCLEOTIDE SEQUENCE</scope>
    <source>
        <strain evidence="2">ICT_H6.2</strain>
    </source>
</reference>
<evidence type="ECO:0000313" key="3">
    <source>
        <dbReference type="Proteomes" id="UP001155241"/>
    </source>
</evidence>
<dbReference type="Proteomes" id="UP001155241">
    <property type="component" value="Unassembled WGS sequence"/>
</dbReference>
<name>A0A9X2F5V3_9BACT</name>
<evidence type="ECO:0000256" key="1">
    <source>
        <dbReference type="SAM" id="MobiDB-lite"/>
    </source>
</evidence>
<accession>A0A9X2F5V3</accession>
<gene>
    <name evidence="2" type="ORF">NG895_02725</name>
</gene>
<keyword evidence="3" id="KW-1185">Reference proteome</keyword>
<dbReference type="AlphaFoldDB" id="A0A9X2F5V3"/>
<dbReference type="RefSeq" id="WP_252850912.1">
    <property type="nucleotide sequence ID" value="NZ_JAMXLR010000011.1"/>
</dbReference>
<dbReference type="EMBL" id="JAMXLR010000011">
    <property type="protein sequence ID" value="MCO6042812.1"/>
    <property type="molecule type" value="Genomic_DNA"/>
</dbReference>
<feature type="compositionally biased region" description="Basic residues" evidence="1">
    <location>
        <begin position="26"/>
        <end position="40"/>
    </location>
</feature>
<comment type="caution">
    <text evidence="2">The sequence shown here is derived from an EMBL/GenBank/DDBJ whole genome shotgun (WGS) entry which is preliminary data.</text>
</comment>
<proteinExistence type="predicted"/>
<protein>
    <submittedName>
        <fullName evidence="2">Uncharacterized protein</fullName>
    </submittedName>
</protein>
<feature type="compositionally biased region" description="Polar residues" evidence="1">
    <location>
        <begin position="14"/>
        <end position="25"/>
    </location>
</feature>
<sequence length="58" mass="6907">MSIEQVYENAESKYGTNSFQQIRSNGHSKRRAPQGRRRGKTPQSFNGMHRRRRKKVSW</sequence>
<feature type="region of interest" description="Disordered" evidence="1">
    <location>
        <begin position="1"/>
        <end position="58"/>
    </location>
</feature>